<keyword evidence="2" id="KW-1185">Reference proteome</keyword>
<dbReference type="RefSeq" id="WP_269478581.1">
    <property type="nucleotide sequence ID" value="NZ_JAOSHN010000006.1"/>
</dbReference>
<dbReference type="SUPFAM" id="SSF103084">
    <property type="entry name" value="Holliday junction resolvase RusA"/>
    <property type="match status" value="1"/>
</dbReference>
<evidence type="ECO:0000313" key="2">
    <source>
        <dbReference type="Proteomes" id="UP001065549"/>
    </source>
</evidence>
<dbReference type="AlphaFoldDB" id="A0A9J6QQC9"/>
<sequence>MVIIVNQIPPSDNKFKGRKNVWEYRTAKKEWLDMLLWLCKGKLPQKPFERAVVTITYFFPTRGRRDPDNYSGKFILDGLVQAGIIQDDSFRCIDLRLRGDWDKQNPRTEVEIYEQ</sequence>
<accession>A0A9J6QQC9</accession>
<reference evidence="1" key="1">
    <citation type="submission" date="2022-09" db="EMBL/GenBank/DDBJ databases">
        <title>Culturomic study of gut microbiota in children with autism spectrum disorder.</title>
        <authorList>
            <person name="Efimov B.A."/>
            <person name="Chaplin A.V."/>
            <person name="Sokolova S.R."/>
            <person name="Pikina A.P."/>
            <person name="Korzhanova M."/>
            <person name="Belova V."/>
            <person name="Korostin D."/>
        </authorList>
    </citation>
    <scope>NUCLEOTIDE SEQUENCE</scope>
    <source>
        <strain evidence="1">ASD5510</strain>
    </source>
</reference>
<evidence type="ECO:0000313" key="1">
    <source>
        <dbReference type="EMBL" id="MCU7379528.1"/>
    </source>
</evidence>
<gene>
    <name evidence="1" type="ORF">OBO34_14370</name>
</gene>
<dbReference type="GO" id="GO:0006281">
    <property type="term" value="P:DNA repair"/>
    <property type="evidence" value="ECO:0007669"/>
    <property type="project" value="InterPro"/>
</dbReference>
<proteinExistence type="predicted"/>
<dbReference type="GO" id="GO:0000287">
    <property type="term" value="F:magnesium ion binding"/>
    <property type="evidence" value="ECO:0007669"/>
    <property type="project" value="InterPro"/>
</dbReference>
<dbReference type="Pfam" id="PF05866">
    <property type="entry name" value="RusA"/>
    <property type="match status" value="1"/>
</dbReference>
<dbReference type="Proteomes" id="UP001065549">
    <property type="component" value="Unassembled WGS sequence"/>
</dbReference>
<dbReference type="InterPro" id="IPR036614">
    <property type="entry name" value="RusA-like_sf"/>
</dbReference>
<dbReference type="InterPro" id="IPR008822">
    <property type="entry name" value="Endonuclease_RusA-like"/>
</dbReference>
<dbReference type="EMBL" id="JAOSHN010000006">
    <property type="protein sequence ID" value="MCU7379528.1"/>
    <property type="molecule type" value="Genomic_DNA"/>
</dbReference>
<dbReference type="GO" id="GO:0006310">
    <property type="term" value="P:DNA recombination"/>
    <property type="evidence" value="ECO:0007669"/>
    <property type="project" value="InterPro"/>
</dbReference>
<comment type="caution">
    <text evidence="1">The sequence shown here is derived from an EMBL/GenBank/DDBJ whole genome shotgun (WGS) entry which is preliminary data.</text>
</comment>
<name>A0A9J6QQC9_9FIRM</name>
<protein>
    <submittedName>
        <fullName evidence="1">RusA family crossover junction endodeoxyribonuclease</fullName>
    </submittedName>
</protein>
<organism evidence="1 2">
    <name type="scientific">Hominibacterium faecale</name>
    <dbReference type="NCBI Taxonomy" id="2839743"/>
    <lineage>
        <taxon>Bacteria</taxon>
        <taxon>Bacillati</taxon>
        <taxon>Bacillota</taxon>
        <taxon>Clostridia</taxon>
        <taxon>Peptostreptococcales</taxon>
        <taxon>Anaerovoracaceae</taxon>
        <taxon>Hominibacterium</taxon>
    </lineage>
</organism>
<dbReference type="Gene3D" id="3.30.1330.70">
    <property type="entry name" value="Holliday junction resolvase RusA"/>
    <property type="match status" value="1"/>
</dbReference>